<protein>
    <recommendedName>
        <fullName evidence="2">Ribonuclease H1 N-terminal domain-containing protein</fullName>
    </recommendedName>
</protein>
<dbReference type="InterPro" id="IPR009027">
    <property type="entry name" value="Ribosomal_bL9/RNase_H1_N"/>
</dbReference>
<feature type="compositionally biased region" description="Basic and acidic residues" evidence="1">
    <location>
        <begin position="139"/>
        <end position="150"/>
    </location>
</feature>
<feature type="compositionally biased region" description="Polar residues" evidence="1">
    <location>
        <begin position="255"/>
        <end position="276"/>
    </location>
</feature>
<dbReference type="InterPro" id="IPR037056">
    <property type="entry name" value="RNase_H1_N_sf"/>
</dbReference>
<dbReference type="InterPro" id="IPR011320">
    <property type="entry name" value="RNase_H1_N"/>
</dbReference>
<sequence length="556" mass="59907">MAKAAYVVRKGRKPGVYTDWNLVSAQIDGVSGASQRGYKTVEEAQRDYKLLKREGKLVACPDPMDDGSDTSDVSINGRGTSGNSTSASRTFGRGSSARTRARAGNTSQPAPDVSNDEDSGRPRERDAGRQRARAPESPPRQDRTRAKTEPRQTSAASPRPTRPQTRETPVHVHTDDDSDGPQPRSPPRRDPGAPHTESQRDPLYPELHESASSPPKRSQAPGMTRENSRSTQYHSARSVADSDRDAASEHKSRGRANSSASVESIPDSSSAPTGESQYEDPEGGISHHEWRRADIDARKARRDTKVKKPVVVSDAESTEPESVVDYVEMPSTSRAETPKRPRAPPAQRARTEPVIESTPVTPVPLAKSRSLPASANGSARMSCSMRYKVCGACHQPVPQPPLFPPEDASTSRQPAVCGRCFQSLPRKRADSTRSNASKSPAQSEKTVKSSPKPTSPTANESVNTKNEGVADDFPNSLGLSPFPKPFDVHPPPDDPRSPYKGSANLPMRASAASSPFAREATFNRPSPTASVDGRAGRSRLNSLSSQSRLGQDAPPP</sequence>
<feature type="compositionally biased region" description="Basic and acidic residues" evidence="1">
    <location>
        <begin position="164"/>
        <end position="175"/>
    </location>
</feature>
<feature type="compositionally biased region" description="Basic and acidic residues" evidence="1">
    <location>
        <begin position="285"/>
        <end position="298"/>
    </location>
</feature>
<feature type="compositionally biased region" description="Low complexity" evidence="1">
    <location>
        <begin position="92"/>
        <end position="107"/>
    </location>
</feature>
<feature type="region of interest" description="Disordered" evidence="1">
    <location>
        <begin position="395"/>
        <end position="414"/>
    </location>
</feature>
<evidence type="ECO:0000313" key="4">
    <source>
        <dbReference type="Proteomes" id="UP000053257"/>
    </source>
</evidence>
<dbReference type="Pfam" id="PF01693">
    <property type="entry name" value="Cauli_VI"/>
    <property type="match status" value="1"/>
</dbReference>
<dbReference type="Proteomes" id="UP000053257">
    <property type="component" value="Unassembled WGS sequence"/>
</dbReference>
<feature type="compositionally biased region" description="Basic and acidic residues" evidence="1">
    <location>
        <begin position="187"/>
        <end position="200"/>
    </location>
</feature>
<dbReference type="HOGENOM" id="CLU_490103_0_0_1"/>
<gene>
    <name evidence="3" type="ORF">PHLGIDRAFT_115066</name>
</gene>
<feature type="compositionally biased region" description="Basic and acidic residues" evidence="1">
    <location>
        <begin position="118"/>
        <end position="129"/>
    </location>
</feature>
<keyword evidence="4" id="KW-1185">Reference proteome</keyword>
<dbReference type="Gene3D" id="3.40.970.10">
    <property type="entry name" value="Ribonuclease H1, N-terminal domain"/>
    <property type="match status" value="1"/>
</dbReference>
<dbReference type="OrthoDB" id="3254429at2759"/>
<dbReference type="EMBL" id="KN840450">
    <property type="protein sequence ID" value="KIP10927.1"/>
    <property type="molecule type" value="Genomic_DNA"/>
</dbReference>
<evidence type="ECO:0000313" key="3">
    <source>
        <dbReference type="EMBL" id="KIP10927.1"/>
    </source>
</evidence>
<name>A0A0C3SCH1_PHLG1</name>
<feature type="compositionally biased region" description="Basic residues" evidence="1">
    <location>
        <begin position="299"/>
        <end position="308"/>
    </location>
</feature>
<feature type="region of interest" description="Disordered" evidence="1">
    <location>
        <begin position="58"/>
        <end position="378"/>
    </location>
</feature>
<dbReference type="SUPFAM" id="SSF55658">
    <property type="entry name" value="L9 N-domain-like"/>
    <property type="match status" value="1"/>
</dbReference>
<organism evidence="3 4">
    <name type="scientific">Phlebiopsis gigantea (strain 11061_1 CR5-6)</name>
    <name type="common">White-rot fungus</name>
    <name type="synonym">Peniophora gigantea</name>
    <dbReference type="NCBI Taxonomy" id="745531"/>
    <lineage>
        <taxon>Eukaryota</taxon>
        <taxon>Fungi</taxon>
        <taxon>Dikarya</taxon>
        <taxon>Basidiomycota</taxon>
        <taxon>Agaricomycotina</taxon>
        <taxon>Agaricomycetes</taxon>
        <taxon>Polyporales</taxon>
        <taxon>Phanerochaetaceae</taxon>
        <taxon>Phlebiopsis</taxon>
    </lineage>
</organism>
<accession>A0A0C3SCH1</accession>
<feature type="compositionally biased region" description="Basic and acidic residues" evidence="1">
    <location>
        <begin position="240"/>
        <end position="251"/>
    </location>
</feature>
<feature type="compositionally biased region" description="Polar residues" evidence="1">
    <location>
        <begin position="432"/>
        <end position="466"/>
    </location>
</feature>
<dbReference type="AlphaFoldDB" id="A0A0C3SCH1"/>
<feature type="compositionally biased region" description="Low complexity" evidence="1">
    <location>
        <begin position="538"/>
        <end position="549"/>
    </location>
</feature>
<feature type="region of interest" description="Disordered" evidence="1">
    <location>
        <begin position="419"/>
        <end position="556"/>
    </location>
</feature>
<reference evidence="3 4" key="1">
    <citation type="journal article" date="2014" name="PLoS Genet.">
        <title>Analysis of the Phlebiopsis gigantea genome, transcriptome and secretome provides insight into its pioneer colonization strategies of wood.</title>
        <authorList>
            <person name="Hori C."/>
            <person name="Ishida T."/>
            <person name="Igarashi K."/>
            <person name="Samejima M."/>
            <person name="Suzuki H."/>
            <person name="Master E."/>
            <person name="Ferreira P."/>
            <person name="Ruiz-Duenas F.J."/>
            <person name="Held B."/>
            <person name="Canessa P."/>
            <person name="Larrondo L.F."/>
            <person name="Schmoll M."/>
            <person name="Druzhinina I.S."/>
            <person name="Kubicek C.P."/>
            <person name="Gaskell J.A."/>
            <person name="Kersten P."/>
            <person name="St John F."/>
            <person name="Glasner J."/>
            <person name="Sabat G."/>
            <person name="Splinter BonDurant S."/>
            <person name="Syed K."/>
            <person name="Yadav J."/>
            <person name="Mgbeahuruike A.C."/>
            <person name="Kovalchuk A."/>
            <person name="Asiegbu F.O."/>
            <person name="Lackner G."/>
            <person name="Hoffmeister D."/>
            <person name="Rencoret J."/>
            <person name="Gutierrez A."/>
            <person name="Sun H."/>
            <person name="Lindquist E."/>
            <person name="Barry K."/>
            <person name="Riley R."/>
            <person name="Grigoriev I.V."/>
            <person name="Henrissat B."/>
            <person name="Kues U."/>
            <person name="Berka R.M."/>
            <person name="Martinez A.T."/>
            <person name="Covert S.F."/>
            <person name="Blanchette R.A."/>
            <person name="Cullen D."/>
        </authorList>
    </citation>
    <scope>NUCLEOTIDE SEQUENCE [LARGE SCALE GENOMIC DNA]</scope>
    <source>
        <strain evidence="3 4">11061_1 CR5-6</strain>
    </source>
</reference>
<evidence type="ECO:0000259" key="2">
    <source>
        <dbReference type="Pfam" id="PF01693"/>
    </source>
</evidence>
<feature type="compositionally biased region" description="Basic and acidic residues" evidence="1">
    <location>
        <begin position="486"/>
        <end position="497"/>
    </location>
</feature>
<proteinExistence type="predicted"/>
<feature type="compositionally biased region" description="Polar residues" evidence="1">
    <location>
        <begin position="70"/>
        <end position="89"/>
    </location>
</feature>
<evidence type="ECO:0000256" key="1">
    <source>
        <dbReference type="SAM" id="MobiDB-lite"/>
    </source>
</evidence>
<feature type="domain" description="Ribonuclease H1 N-terminal" evidence="2">
    <location>
        <begin position="5"/>
        <end position="45"/>
    </location>
</feature>